<dbReference type="EMBL" id="LCEW01000029">
    <property type="protein sequence ID" value="KKS79745.1"/>
    <property type="molecule type" value="Genomic_DNA"/>
</dbReference>
<dbReference type="Gene3D" id="3.10.450.620">
    <property type="entry name" value="JHP933, nucleotidyltransferase-like core domain"/>
    <property type="match status" value="1"/>
</dbReference>
<dbReference type="STRING" id="1618369.UV54_C0029G0004"/>
<evidence type="ECO:0008006" key="3">
    <source>
        <dbReference type="Google" id="ProtNLM"/>
    </source>
</evidence>
<reference evidence="1 2" key="1">
    <citation type="journal article" date="2015" name="Nature">
        <title>rRNA introns, odd ribosomes, and small enigmatic genomes across a large radiation of phyla.</title>
        <authorList>
            <person name="Brown C.T."/>
            <person name="Hug L.A."/>
            <person name="Thomas B.C."/>
            <person name="Sharon I."/>
            <person name="Castelle C.J."/>
            <person name="Singh A."/>
            <person name="Wilkins M.J."/>
            <person name="Williams K.H."/>
            <person name="Banfield J.F."/>
        </authorList>
    </citation>
    <scope>NUCLEOTIDE SEQUENCE [LARGE SCALE GENOMIC DNA]</scope>
</reference>
<name>A0A0G1C259_9BACT</name>
<sequence length="226" mass="26741">MDGLALEKLSDSLDISRVEIIREETEMLILQELSQMPLSREIIFKGGTALRLCFQSPRFSKDLDFSQKRSFEFNEFRDFLDKLLRRYPAMTIKDCYKKRLTVFGLLTLKSDLLSQPISIKIEISTLNYQFKKTDYGLRVCRSETSPFNPLLYVYSLERIHWEKIKALKTRSQPRDYFDAWLVSQKLGLKVKFPKINMNESQFKGEISQLLPNYLKNWPKEFLRGEL</sequence>
<gene>
    <name evidence="1" type="ORF">UV54_C0029G0004</name>
</gene>
<evidence type="ECO:0000313" key="1">
    <source>
        <dbReference type="EMBL" id="KKS79745.1"/>
    </source>
</evidence>
<accession>A0A0G1C259</accession>
<organism evidence="1 2">
    <name type="scientific">Candidatus Beckwithbacteria bacterium GW2011_GWA2_43_10</name>
    <dbReference type="NCBI Taxonomy" id="1618369"/>
    <lineage>
        <taxon>Bacteria</taxon>
        <taxon>Candidatus Beckwithiibacteriota</taxon>
    </lineage>
</organism>
<dbReference type="Proteomes" id="UP000034213">
    <property type="component" value="Unassembled WGS sequence"/>
</dbReference>
<dbReference type="AlphaFoldDB" id="A0A0G1C259"/>
<protein>
    <recommendedName>
        <fullName evidence="3">Nucleotidyl transferase AbiEii/AbiGii toxin family protein</fullName>
    </recommendedName>
</protein>
<proteinExistence type="predicted"/>
<dbReference type="Pfam" id="PF08843">
    <property type="entry name" value="AbiEii"/>
    <property type="match status" value="1"/>
</dbReference>
<comment type="caution">
    <text evidence="1">The sequence shown here is derived from an EMBL/GenBank/DDBJ whole genome shotgun (WGS) entry which is preliminary data.</text>
</comment>
<dbReference type="InterPro" id="IPR014942">
    <property type="entry name" value="AbiEii"/>
</dbReference>
<evidence type="ECO:0000313" key="2">
    <source>
        <dbReference type="Proteomes" id="UP000034213"/>
    </source>
</evidence>